<proteinExistence type="predicted"/>
<dbReference type="EMBL" id="HBFU01000211">
    <property type="protein sequence ID" value="CAD8926199.1"/>
    <property type="molecule type" value="Transcribed_RNA"/>
</dbReference>
<feature type="region of interest" description="Disordered" evidence="1">
    <location>
        <begin position="119"/>
        <end position="148"/>
    </location>
</feature>
<dbReference type="AlphaFoldDB" id="A0A7S1CT50"/>
<gene>
    <name evidence="2" type="ORF">SMAR1040_LOCUS146</name>
</gene>
<name>A0A7S1CT50_9STRA</name>
<sequence>MLASSPQLRRIYSLACSELRFSSRYRAPGNLLLDNARGTCYRHSKYSHQTRNNHIRLFSTEDNTSSTKTAAAEAAAKTSGDDAITADGKTSSTDFSSTTANLVKPRPLFPWRSSPYPLPRLVMPTRNNTSPPDEDSDETNQPMSDEDYYDSDYFTRGGPLGPGWFSPMEPWFRGVLYANSMHLLNVSWLKIIVPWTRSQWVEEMEWCFCEAFLRGVNGMIYDTYMLDESDERDRNENIQSDESFDLVLDFDHTIRKHKGTKEDDKRRILDQNEEHCMLQHNLRQLYQSAREHSLPSDVNIVLKTEPVRAEIESMFPVFGLSRSLVQDHPNLRHSYRNLAKRIERKYKEKQQEGKQKPNILEIATIVAKGMDELLETSAKLSDDGKGLITIIAQVSIHCREVFCVKDVATGEILQGYDDQNPRDVTHLVRFEIVVKDALEPELLVGRWQITDWDDLLDGNVWFT</sequence>
<protein>
    <submittedName>
        <fullName evidence="2">Uncharacterized protein</fullName>
    </submittedName>
</protein>
<feature type="compositionally biased region" description="Polar residues" evidence="1">
    <location>
        <begin position="88"/>
        <end position="99"/>
    </location>
</feature>
<feature type="region of interest" description="Disordered" evidence="1">
    <location>
        <begin position="76"/>
        <end position="99"/>
    </location>
</feature>
<feature type="compositionally biased region" description="Acidic residues" evidence="1">
    <location>
        <begin position="132"/>
        <end position="148"/>
    </location>
</feature>
<evidence type="ECO:0000256" key="1">
    <source>
        <dbReference type="SAM" id="MobiDB-lite"/>
    </source>
</evidence>
<evidence type="ECO:0000313" key="2">
    <source>
        <dbReference type="EMBL" id="CAD8926199.1"/>
    </source>
</evidence>
<accession>A0A7S1CT50</accession>
<organism evidence="2">
    <name type="scientific">Skeletonema marinoi</name>
    <dbReference type="NCBI Taxonomy" id="267567"/>
    <lineage>
        <taxon>Eukaryota</taxon>
        <taxon>Sar</taxon>
        <taxon>Stramenopiles</taxon>
        <taxon>Ochrophyta</taxon>
        <taxon>Bacillariophyta</taxon>
        <taxon>Coscinodiscophyceae</taxon>
        <taxon>Thalassiosirophycidae</taxon>
        <taxon>Thalassiosirales</taxon>
        <taxon>Skeletonemataceae</taxon>
        <taxon>Skeletonema</taxon>
        <taxon>Skeletonema marinoi-dohrnii complex</taxon>
    </lineage>
</organism>
<reference evidence="2" key="1">
    <citation type="submission" date="2021-01" db="EMBL/GenBank/DDBJ databases">
        <authorList>
            <person name="Corre E."/>
            <person name="Pelletier E."/>
            <person name="Niang G."/>
            <person name="Scheremetjew M."/>
            <person name="Finn R."/>
            <person name="Kale V."/>
            <person name="Holt S."/>
            <person name="Cochrane G."/>
            <person name="Meng A."/>
            <person name="Brown T."/>
            <person name="Cohen L."/>
        </authorList>
    </citation>
    <scope>NUCLEOTIDE SEQUENCE</scope>
    <source>
        <strain evidence="2">FE60</strain>
    </source>
</reference>